<comment type="caution">
    <text evidence="2">The sequence shown here is derived from an EMBL/GenBank/DDBJ whole genome shotgun (WGS) entry which is preliminary data.</text>
</comment>
<reference evidence="2 3" key="1">
    <citation type="submission" date="2020-08" db="EMBL/GenBank/DDBJ databases">
        <title>Genomic Encyclopedia of Type Strains, Phase IV (KMG-IV): sequencing the most valuable type-strain genomes for metagenomic binning, comparative biology and taxonomic classification.</title>
        <authorList>
            <person name="Goeker M."/>
        </authorList>
    </citation>
    <scope>NUCLEOTIDE SEQUENCE [LARGE SCALE GENOMIC DNA]</scope>
    <source>
        <strain evidence="2 3">DSM 14878</strain>
    </source>
</reference>
<evidence type="ECO:0000256" key="1">
    <source>
        <dbReference type="SAM" id="Phobius"/>
    </source>
</evidence>
<name>A0A7W6A5M1_9CAUL</name>
<gene>
    <name evidence="2" type="ORF">GGR11_002722</name>
</gene>
<proteinExistence type="predicted"/>
<organism evidence="2 3">
    <name type="scientific">Brevundimonas mediterranea</name>
    <dbReference type="NCBI Taxonomy" id="74329"/>
    <lineage>
        <taxon>Bacteria</taxon>
        <taxon>Pseudomonadati</taxon>
        <taxon>Pseudomonadota</taxon>
        <taxon>Alphaproteobacteria</taxon>
        <taxon>Caulobacterales</taxon>
        <taxon>Caulobacteraceae</taxon>
        <taxon>Brevundimonas</taxon>
    </lineage>
</organism>
<dbReference type="AlphaFoldDB" id="A0A7W6A5M1"/>
<evidence type="ECO:0000313" key="3">
    <source>
        <dbReference type="Proteomes" id="UP000532936"/>
    </source>
</evidence>
<evidence type="ECO:0000313" key="2">
    <source>
        <dbReference type="EMBL" id="MBB3873169.1"/>
    </source>
</evidence>
<dbReference type="EMBL" id="JACIDA010000002">
    <property type="protein sequence ID" value="MBB3873169.1"/>
    <property type="molecule type" value="Genomic_DNA"/>
</dbReference>
<keyword evidence="1" id="KW-0812">Transmembrane</keyword>
<sequence length="191" mass="21561">MASTLNTLTDIFRHRKTTAIRDGKIDINRVRGEIASGGYVDRDFIQICAAIEKTGDAMVDDWLIACGEATDQKFSKLNLRKSAHDLIEGFIVDAKTWRRIPPAFHGHRTTNRYMDEELDKVRERLEARFDDGQNRLALKPQKKWHELNPMTWVILSGAILALIVAALAYLNFAAQTVTKPLIEGPAKTASR</sequence>
<dbReference type="Proteomes" id="UP000532936">
    <property type="component" value="Unassembled WGS sequence"/>
</dbReference>
<keyword evidence="1" id="KW-1133">Transmembrane helix</keyword>
<feature type="transmembrane region" description="Helical" evidence="1">
    <location>
        <begin position="152"/>
        <end position="172"/>
    </location>
</feature>
<dbReference type="RefSeq" id="WP_183197698.1">
    <property type="nucleotide sequence ID" value="NZ_JACIDA010000002.1"/>
</dbReference>
<keyword evidence="1" id="KW-0472">Membrane</keyword>
<protein>
    <submittedName>
        <fullName evidence="2">Uncharacterized protein</fullName>
    </submittedName>
</protein>
<accession>A0A7W6A5M1</accession>